<sequence>ICLAHTTLFHSNAIPLHPLEGNKMNSLRQESSMLNHFDGCSRSKEQSHDMVPANTRHV</sequence>
<reference evidence="2" key="4">
    <citation type="submission" date="2019-03" db="UniProtKB">
        <authorList>
            <consortium name="EnsemblPlants"/>
        </authorList>
    </citation>
    <scope>IDENTIFICATION</scope>
</reference>
<keyword evidence="3" id="KW-1185">Reference proteome</keyword>
<accession>A0A453QTX4</accession>
<feature type="compositionally biased region" description="Basic and acidic residues" evidence="1">
    <location>
        <begin position="39"/>
        <end position="48"/>
    </location>
</feature>
<dbReference type="AlphaFoldDB" id="A0A453QTX4"/>
<protein>
    <submittedName>
        <fullName evidence="2">Uncharacterized protein</fullName>
    </submittedName>
</protein>
<dbReference type="Gramene" id="AET7Gv20319600.11">
    <property type="protein sequence ID" value="AET7Gv20319600.11"/>
    <property type="gene ID" value="AET7Gv20319600"/>
</dbReference>
<dbReference type="Proteomes" id="UP000015105">
    <property type="component" value="Chromosome 7D"/>
</dbReference>
<evidence type="ECO:0000256" key="1">
    <source>
        <dbReference type="SAM" id="MobiDB-lite"/>
    </source>
</evidence>
<feature type="region of interest" description="Disordered" evidence="1">
    <location>
        <begin position="38"/>
        <end position="58"/>
    </location>
</feature>
<evidence type="ECO:0000313" key="2">
    <source>
        <dbReference type="EnsemblPlants" id="AET7Gv20319600.11"/>
    </source>
</evidence>
<dbReference type="EnsemblPlants" id="AET7Gv20319600.11">
    <property type="protein sequence ID" value="AET7Gv20319600.11"/>
    <property type="gene ID" value="AET7Gv20319600"/>
</dbReference>
<organism evidence="2 3">
    <name type="scientific">Aegilops tauschii subsp. strangulata</name>
    <name type="common">Goatgrass</name>
    <dbReference type="NCBI Taxonomy" id="200361"/>
    <lineage>
        <taxon>Eukaryota</taxon>
        <taxon>Viridiplantae</taxon>
        <taxon>Streptophyta</taxon>
        <taxon>Embryophyta</taxon>
        <taxon>Tracheophyta</taxon>
        <taxon>Spermatophyta</taxon>
        <taxon>Magnoliopsida</taxon>
        <taxon>Liliopsida</taxon>
        <taxon>Poales</taxon>
        <taxon>Poaceae</taxon>
        <taxon>BOP clade</taxon>
        <taxon>Pooideae</taxon>
        <taxon>Triticodae</taxon>
        <taxon>Triticeae</taxon>
        <taxon>Triticinae</taxon>
        <taxon>Aegilops</taxon>
    </lineage>
</organism>
<name>A0A453QTX4_AEGTS</name>
<reference evidence="2" key="5">
    <citation type="journal article" date="2021" name="G3 (Bethesda)">
        <title>Aegilops tauschii genome assembly Aet v5.0 features greater sequence contiguity and improved annotation.</title>
        <authorList>
            <person name="Wang L."/>
            <person name="Zhu T."/>
            <person name="Rodriguez J.C."/>
            <person name="Deal K.R."/>
            <person name="Dubcovsky J."/>
            <person name="McGuire P.E."/>
            <person name="Lux T."/>
            <person name="Spannagl M."/>
            <person name="Mayer K.F.X."/>
            <person name="Baldrich P."/>
            <person name="Meyers B.C."/>
            <person name="Huo N."/>
            <person name="Gu Y.Q."/>
            <person name="Zhou H."/>
            <person name="Devos K.M."/>
            <person name="Bennetzen J.L."/>
            <person name="Unver T."/>
            <person name="Budak H."/>
            <person name="Gulick P.J."/>
            <person name="Galiba G."/>
            <person name="Kalapos B."/>
            <person name="Nelson D.R."/>
            <person name="Li P."/>
            <person name="You F.M."/>
            <person name="Luo M.C."/>
            <person name="Dvorak J."/>
        </authorList>
    </citation>
    <scope>NUCLEOTIDE SEQUENCE [LARGE SCALE GENOMIC DNA]</scope>
    <source>
        <strain evidence="2">cv. AL8/78</strain>
    </source>
</reference>
<reference evidence="2" key="3">
    <citation type="journal article" date="2017" name="Nature">
        <title>Genome sequence of the progenitor of the wheat D genome Aegilops tauschii.</title>
        <authorList>
            <person name="Luo M.C."/>
            <person name="Gu Y.Q."/>
            <person name="Puiu D."/>
            <person name="Wang H."/>
            <person name="Twardziok S.O."/>
            <person name="Deal K.R."/>
            <person name="Huo N."/>
            <person name="Zhu T."/>
            <person name="Wang L."/>
            <person name="Wang Y."/>
            <person name="McGuire P.E."/>
            <person name="Liu S."/>
            <person name="Long H."/>
            <person name="Ramasamy R.K."/>
            <person name="Rodriguez J.C."/>
            <person name="Van S.L."/>
            <person name="Yuan L."/>
            <person name="Wang Z."/>
            <person name="Xia Z."/>
            <person name="Xiao L."/>
            <person name="Anderson O.D."/>
            <person name="Ouyang S."/>
            <person name="Liang Y."/>
            <person name="Zimin A.V."/>
            <person name="Pertea G."/>
            <person name="Qi P."/>
            <person name="Bennetzen J.L."/>
            <person name="Dai X."/>
            <person name="Dawson M.W."/>
            <person name="Muller H.G."/>
            <person name="Kugler K."/>
            <person name="Rivarola-Duarte L."/>
            <person name="Spannagl M."/>
            <person name="Mayer K.F.X."/>
            <person name="Lu F.H."/>
            <person name="Bevan M.W."/>
            <person name="Leroy P."/>
            <person name="Li P."/>
            <person name="You F.M."/>
            <person name="Sun Q."/>
            <person name="Liu Z."/>
            <person name="Lyons E."/>
            <person name="Wicker T."/>
            <person name="Salzberg S.L."/>
            <person name="Devos K.M."/>
            <person name="Dvorak J."/>
        </authorList>
    </citation>
    <scope>NUCLEOTIDE SEQUENCE [LARGE SCALE GENOMIC DNA]</scope>
    <source>
        <strain evidence="2">cv. AL8/78</strain>
    </source>
</reference>
<reference evidence="3" key="1">
    <citation type="journal article" date="2014" name="Science">
        <title>Ancient hybridizations among the ancestral genomes of bread wheat.</title>
        <authorList>
            <consortium name="International Wheat Genome Sequencing Consortium,"/>
            <person name="Marcussen T."/>
            <person name="Sandve S.R."/>
            <person name="Heier L."/>
            <person name="Spannagl M."/>
            <person name="Pfeifer M."/>
            <person name="Jakobsen K.S."/>
            <person name="Wulff B.B."/>
            <person name="Steuernagel B."/>
            <person name="Mayer K.F."/>
            <person name="Olsen O.A."/>
        </authorList>
    </citation>
    <scope>NUCLEOTIDE SEQUENCE [LARGE SCALE GENOMIC DNA]</scope>
    <source>
        <strain evidence="3">cv. AL8/78</strain>
    </source>
</reference>
<proteinExistence type="predicted"/>
<reference evidence="3" key="2">
    <citation type="journal article" date="2017" name="Nat. Plants">
        <title>The Aegilops tauschii genome reveals multiple impacts of transposons.</title>
        <authorList>
            <person name="Zhao G."/>
            <person name="Zou C."/>
            <person name="Li K."/>
            <person name="Wang K."/>
            <person name="Li T."/>
            <person name="Gao L."/>
            <person name="Zhang X."/>
            <person name="Wang H."/>
            <person name="Yang Z."/>
            <person name="Liu X."/>
            <person name="Jiang W."/>
            <person name="Mao L."/>
            <person name="Kong X."/>
            <person name="Jiao Y."/>
            <person name="Jia J."/>
        </authorList>
    </citation>
    <scope>NUCLEOTIDE SEQUENCE [LARGE SCALE GENOMIC DNA]</scope>
    <source>
        <strain evidence="3">cv. AL8/78</strain>
    </source>
</reference>
<evidence type="ECO:0000313" key="3">
    <source>
        <dbReference type="Proteomes" id="UP000015105"/>
    </source>
</evidence>